<dbReference type="Proteomes" id="UP000507470">
    <property type="component" value="Unassembled WGS sequence"/>
</dbReference>
<keyword evidence="3" id="KW-1185">Reference proteome</keyword>
<dbReference type="EMBL" id="CACVKT020005417">
    <property type="protein sequence ID" value="CAC5394942.1"/>
    <property type="molecule type" value="Genomic_DNA"/>
</dbReference>
<sequence length="229" mass="25852">MDNLVRMTFRSDPLPGENRSGQLCTLPVTLQGLPKDSLVTDSWHTTDCLGNQNSNIVSVQQSIDLNWTEKGSLSDLSDLVLNTDELEQDYTNDDLFENAEEYQFEKEEYEDNLDSLIESEDTELSFPALDSTSCISSPSHSSSQASTVLKTFGFEKYNIPPLPCRHPPPATGIDDDILKLREILDDVLIKTRRINMSYEGKNRILFGPDNKIGANLLQLLSQDSKYRHF</sequence>
<evidence type="ECO:0000313" key="2">
    <source>
        <dbReference type="EMBL" id="CAC5394942.1"/>
    </source>
</evidence>
<accession>A0A6J8CI55</accession>
<dbReference type="AlphaFoldDB" id="A0A6J8CI55"/>
<gene>
    <name evidence="2" type="ORF">MCOR_29659</name>
</gene>
<keyword evidence="1" id="KW-0175">Coiled coil</keyword>
<organism evidence="2 3">
    <name type="scientific">Mytilus coruscus</name>
    <name type="common">Sea mussel</name>
    <dbReference type="NCBI Taxonomy" id="42192"/>
    <lineage>
        <taxon>Eukaryota</taxon>
        <taxon>Metazoa</taxon>
        <taxon>Spiralia</taxon>
        <taxon>Lophotrochozoa</taxon>
        <taxon>Mollusca</taxon>
        <taxon>Bivalvia</taxon>
        <taxon>Autobranchia</taxon>
        <taxon>Pteriomorphia</taxon>
        <taxon>Mytilida</taxon>
        <taxon>Mytiloidea</taxon>
        <taxon>Mytilidae</taxon>
        <taxon>Mytilinae</taxon>
        <taxon>Mytilus</taxon>
    </lineage>
</organism>
<reference evidence="2 3" key="1">
    <citation type="submission" date="2020-06" db="EMBL/GenBank/DDBJ databases">
        <authorList>
            <person name="Li R."/>
            <person name="Bekaert M."/>
        </authorList>
    </citation>
    <scope>NUCLEOTIDE SEQUENCE [LARGE SCALE GENOMIC DNA]</scope>
    <source>
        <strain evidence="3">wild</strain>
    </source>
</reference>
<name>A0A6J8CI55_MYTCO</name>
<proteinExistence type="predicted"/>
<evidence type="ECO:0000313" key="3">
    <source>
        <dbReference type="Proteomes" id="UP000507470"/>
    </source>
</evidence>
<evidence type="ECO:0000256" key="1">
    <source>
        <dbReference type="SAM" id="Coils"/>
    </source>
</evidence>
<feature type="coiled-coil region" evidence="1">
    <location>
        <begin position="92"/>
        <end position="119"/>
    </location>
</feature>
<protein>
    <submittedName>
        <fullName evidence="2">Uncharacterized protein</fullName>
    </submittedName>
</protein>